<gene>
    <name evidence="2" type="ORF">FWILDA_LOCUS6822</name>
</gene>
<name>A0A9W4SNB5_9GLOM</name>
<reference evidence="2" key="1">
    <citation type="submission" date="2022-08" db="EMBL/GenBank/DDBJ databases">
        <authorList>
            <person name="Kallberg Y."/>
            <person name="Tangrot J."/>
            <person name="Rosling A."/>
        </authorList>
    </citation>
    <scope>NUCLEOTIDE SEQUENCE</scope>
    <source>
        <strain evidence="2">Wild A</strain>
    </source>
</reference>
<dbReference type="OrthoDB" id="2421414at2759"/>
<keyword evidence="3" id="KW-1185">Reference proteome</keyword>
<feature type="coiled-coil region" evidence="1">
    <location>
        <begin position="100"/>
        <end position="171"/>
    </location>
</feature>
<sequence>MSKKGNSTAIIKQRESKELQRLTKNDDMPLYTLECFSYVEWKLIRWLASLKNVENLIYLFIVIWNSVSLQSNEQILLHEFNKETNKMVAAVNELTKLKALDISQKQLQRLTNDHKMYLRQTIFNRLNSFRSTAIQIQNAWKKEESILKEQIKTLKEENKTLKEENLQQQAVLDNVIKVSCDYDDSNNTAKLIADIEELQDMLSDFTMVQGSDFKVNIDVATSLLKKYNCQEEYPSTDADFILGAVLQRCTIATILDELQKHLQNARSDNIDTLESDIVNTTERLIKYTELLRDKRKDSDDISKFTPIKIRQYVYSALGCRGFLDDNPLIKITANKLLIKMNNFRQVMGKETSDELYDLAFSITREVINIFCFRLKTQASELQHKFFQAGQAIDVRLMRGSFGSDEAKNLEVEICAFPCIGVFDGEQKVFTRAQVIARTKRRNSDEFI</sequence>
<keyword evidence="1" id="KW-0175">Coiled coil</keyword>
<evidence type="ECO:0000313" key="2">
    <source>
        <dbReference type="EMBL" id="CAI2174896.1"/>
    </source>
</evidence>
<dbReference type="Proteomes" id="UP001153678">
    <property type="component" value="Unassembled WGS sequence"/>
</dbReference>
<evidence type="ECO:0000313" key="3">
    <source>
        <dbReference type="Proteomes" id="UP001153678"/>
    </source>
</evidence>
<organism evidence="2 3">
    <name type="scientific">Funneliformis geosporum</name>
    <dbReference type="NCBI Taxonomy" id="1117311"/>
    <lineage>
        <taxon>Eukaryota</taxon>
        <taxon>Fungi</taxon>
        <taxon>Fungi incertae sedis</taxon>
        <taxon>Mucoromycota</taxon>
        <taxon>Glomeromycotina</taxon>
        <taxon>Glomeromycetes</taxon>
        <taxon>Glomerales</taxon>
        <taxon>Glomeraceae</taxon>
        <taxon>Funneliformis</taxon>
    </lineage>
</organism>
<dbReference type="EMBL" id="CAMKVN010001276">
    <property type="protein sequence ID" value="CAI2174896.1"/>
    <property type="molecule type" value="Genomic_DNA"/>
</dbReference>
<comment type="caution">
    <text evidence="2">The sequence shown here is derived from an EMBL/GenBank/DDBJ whole genome shotgun (WGS) entry which is preliminary data.</text>
</comment>
<evidence type="ECO:0000256" key="1">
    <source>
        <dbReference type="SAM" id="Coils"/>
    </source>
</evidence>
<accession>A0A9W4SNB5</accession>
<proteinExistence type="predicted"/>
<protein>
    <submittedName>
        <fullName evidence="2">6027_t:CDS:1</fullName>
    </submittedName>
</protein>
<dbReference type="AlphaFoldDB" id="A0A9W4SNB5"/>